<keyword evidence="7 10" id="KW-0119">Carbohydrate metabolism</keyword>
<dbReference type="InterPro" id="IPR003385">
    <property type="entry name" value="Glyco_hydro_77"/>
</dbReference>
<evidence type="ECO:0000256" key="7">
    <source>
        <dbReference type="ARBA" id="ARBA00023277"/>
    </source>
</evidence>
<comment type="similarity">
    <text evidence="2 10">Belongs to the disproportionating enzyme family.</text>
</comment>
<evidence type="ECO:0000256" key="3">
    <source>
        <dbReference type="ARBA" id="ARBA00012560"/>
    </source>
</evidence>
<dbReference type="Proteomes" id="UP000466307">
    <property type="component" value="Unassembled WGS sequence"/>
</dbReference>
<dbReference type="SUPFAM" id="SSF51445">
    <property type="entry name" value="(Trans)glycosidases"/>
    <property type="match status" value="1"/>
</dbReference>
<gene>
    <name evidence="12" type="primary">malQ</name>
    <name evidence="12" type="ORF">GYA93_07755</name>
</gene>
<dbReference type="GO" id="GO:0005975">
    <property type="term" value="P:carbohydrate metabolic process"/>
    <property type="evidence" value="ECO:0007669"/>
    <property type="project" value="InterPro"/>
</dbReference>
<dbReference type="Pfam" id="PF02446">
    <property type="entry name" value="Glyco_hydro_77"/>
    <property type="match status" value="1"/>
</dbReference>
<evidence type="ECO:0000256" key="5">
    <source>
        <dbReference type="ARBA" id="ARBA00022676"/>
    </source>
</evidence>
<evidence type="ECO:0000259" key="11">
    <source>
        <dbReference type="Pfam" id="PF21226"/>
    </source>
</evidence>
<keyword evidence="6 10" id="KW-0808">Transferase</keyword>
<dbReference type="EC" id="2.4.1.25" evidence="3 10"/>
<dbReference type="NCBIfam" id="TIGR00217">
    <property type="entry name" value="malQ"/>
    <property type="match status" value="1"/>
</dbReference>
<evidence type="ECO:0000313" key="13">
    <source>
        <dbReference type="Proteomes" id="UP000466307"/>
    </source>
</evidence>
<reference evidence="12 13" key="1">
    <citation type="submission" date="2020-01" db="EMBL/GenBank/DDBJ databases">
        <title>Investigation of new actinobacteria for the biodesulphurisation of diesel fuel.</title>
        <authorList>
            <person name="Athi Narayanan S.M."/>
        </authorList>
    </citation>
    <scope>NUCLEOTIDE SEQUENCE [LARGE SCALE GENOMIC DNA]</scope>
    <source>
        <strain evidence="12 13">213E</strain>
    </source>
</reference>
<evidence type="ECO:0000256" key="1">
    <source>
        <dbReference type="ARBA" id="ARBA00000439"/>
    </source>
</evidence>
<dbReference type="PANTHER" id="PTHR32438:SF5">
    <property type="entry name" value="4-ALPHA-GLUCANOTRANSFERASE DPE1, CHLOROPLASTIC_AMYLOPLASTIC"/>
    <property type="match status" value="1"/>
</dbReference>
<comment type="catalytic activity">
    <reaction evidence="1 10">
        <text>Transfers a segment of a (1-&gt;4)-alpha-D-glucan to a new position in an acceptor, which may be glucose or a (1-&gt;4)-alpha-D-glucan.</text>
        <dbReference type="EC" id="2.4.1.25"/>
    </reaction>
</comment>
<dbReference type="Pfam" id="PF21226">
    <property type="entry name" value="MalQ_N"/>
    <property type="match status" value="1"/>
</dbReference>
<dbReference type="CDD" id="cd00093">
    <property type="entry name" value="HTH_XRE"/>
    <property type="match status" value="1"/>
</dbReference>
<dbReference type="InterPro" id="IPR001387">
    <property type="entry name" value="Cro/C1-type_HTH"/>
</dbReference>
<dbReference type="InterPro" id="IPR048458">
    <property type="entry name" value="MalQ_N"/>
</dbReference>
<proteinExistence type="inferred from homology"/>
<feature type="domain" description="MalQ N-terminal beta-sandwich" evidence="11">
    <location>
        <begin position="70"/>
        <end position="162"/>
    </location>
</feature>
<organism evidence="12 13">
    <name type="scientific">Gordonia desulfuricans</name>
    <dbReference type="NCBI Taxonomy" id="89051"/>
    <lineage>
        <taxon>Bacteria</taxon>
        <taxon>Bacillati</taxon>
        <taxon>Actinomycetota</taxon>
        <taxon>Actinomycetes</taxon>
        <taxon>Mycobacteriales</taxon>
        <taxon>Gordoniaceae</taxon>
        <taxon>Gordonia</taxon>
    </lineage>
</organism>
<dbReference type="PANTHER" id="PTHR32438">
    <property type="entry name" value="4-ALPHA-GLUCANOTRANSFERASE DPE1, CHLOROPLASTIC/AMYLOPLASTIC"/>
    <property type="match status" value="1"/>
</dbReference>
<accession>A0A7K3LPL9</accession>
<name>A0A7K3LPL9_9ACTN</name>
<evidence type="ECO:0000256" key="9">
    <source>
        <dbReference type="ARBA" id="ARBA00031501"/>
    </source>
</evidence>
<evidence type="ECO:0000256" key="2">
    <source>
        <dbReference type="ARBA" id="ARBA00005684"/>
    </source>
</evidence>
<keyword evidence="5 10" id="KW-0328">Glycosyltransferase</keyword>
<dbReference type="AlphaFoldDB" id="A0A7K3LPL9"/>
<dbReference type="Gene3D" id="3.20.20.80">
    <property type="entry name" value="Glycosidases"/>
    <property type="match status" value="1"/>
</dbReference>
<evidence type="ECO:0000256" key="10">
    <source>
        <dbReference type="RuleBase" id="RU361207"/>
    </source>
</evidence>
<evidence type="ECO:0000256" key="4">
    <source>
        <dbReference type="ARBA" id="ARBA00020295"/>
    </source>
</evidence>
<evidence type="ECO:0000256" key="6">
    <source>
        <dbReference type="ARBA" id="ARBA00022679"/>
    </source>
</evidence>
<dbReference type="GO" id="GO:0004134">
    <property type="term" value="F:4-alpha-glucanotransferase activity"/>
    <property type="evidence" value="ECO:0007669"/>
    <property type="project" value="UniProtKB-EC"/>
</dbReference>
<evidence type="ECO:0000313" key="12">
    <source>
        <dbReference type="EMBL" id="NDK89477.1"/>
    </source>
</evidence>
<dbReference type="InterPro" id="IPR017853">
    <property type="entry name" value="GH"/>
</dbReference>
<evidence type="ECO:0000256" key="8">
    <source>
        <dbReference type="ARBA" id="ARBA00031423"/>
    </source>
</evidence>
<keyword evidence="13" id="KW-1185">Reference proteome</keyword>
<protein>
    <recommendedName>
        <fullName evidence="4 10">4-alpha-glucanotransferase</fullName>
        <ecNumber evidence="3 10">2.4.1.25</ecNumber>
    </recommendedName>
    <alternativeName>
        <fullName evidence="8 10">Amylomaltase</fullName>
    </alternativeName>
    <alternativeName>
        <fullName evidence="9 10">Disproportionating enzyme</fullName>
    </alternativeName>
</protein>
<comment type="caution">
    <text evidence="12">The sequence shown here is derived from an EMBL/GenBank/DDBJ whole genome shotgun (WGS) entry which is preliminary data.</text>
</comment>
<dbReference type="EMBL" id="JAADZU010000018">
    <property type="protein sequence ID" value="NDK89477.1"/>
    <property type="molecule type" value="Genomic_DNA"/>
</dbReference>
<sequence>MTDHGRERLAELARRTGVATRYVGWDTDTHEVSDETLIAVLGALGVDAGDDERVGQALAELDVAPWRAFVPPVTVVTEHDDAWFWIHVPHGDPVDVRIRTEGGELRDAHQLDHWWDPRDVDGTLVGRATFAVPGDLEPGYHTIEATDPGRGGTASAPLIVTPRRLSTADDLLGSQRWGIATQLYSVRSAGSWGIGDFADLAAMAEIAGATHGADFIQVNPLHAAQPRPPVEASPYLPTTRRFVNPIYLRVTDIPEMAELPDHKRARVGRLAKKFVTENTSTEKIKRNKAFRAKLAALELIYEVPLSKERKQAYRRFRMREGDGLRDFATWCALVEKYGLESPKWEGVLTDPAEVRRRRRKVKDRVGFYTWLQWLCDEQLAAAQQTALASGMSIGVIADLAVGVGRHSADVWMLGDVLATGASVGAPPDGFSQQGQNWSQPPWHPIRLAQAGYEPFRDMIRTVLRHAGGLRVDHILGLFRLWWIPEGNSAAEGTYVHYDHQALLGILALEAQRAGAVIIGEDLGVFEPWVQDTLRDRGVLGCSILWFEHGPYAPIPPENYRELCLTSVTTHDLPPTVGYLAGDHIALRDRLGLLTESVDDERAREERDRDAILALAVERGLWSPDIPLTDERTVLALYRLIACSPSVLLGVALVDAVGERRIQNQPGTDSHQYPNWRIPLADDEGKPVTVEDLATDRRLAALAEALKESGVG</sequence>